<organism evidence="2 3">
    <name type="scientific">Panicum hallii var. hallii</name>
    <dbReference type="NCBI Taxonomy" id="1504633"/>
    <lineage>
        <taxon>Eukaryota</taxon>
        <taxon>Viridiplantae</taxon>
        <taxon>Streptophyta</taxon>
        <taxon>Embryophyta</taxon>
        <taxon>Tracheophyta</taxon>
        <taxon>Spermatophyta</taxon>
        <taxon>Magnoliopsida</taxon>
        <taxon>Liliopsida</taxon>
        <taxon>Poales</taxon>
        <taxon>Poaceae</taxon>
        <taxon>PACMAD clade</taxon>
        <taxon>Panicoideae</taxon>
        <taxon>Panicodae</taxon>
        <taxon>Paniceae</taxon>
        <taxon>Panicinae</taxon>
        <taxon>Panicum</taxon>
        <taxon>Panicum sect. Panicum</taxon>
    </lineage>
</organism>
<dbReference type="Gramene" id="PUZ58245">
    <property type="protein sequence ID" value="PUZ58245"/>
    <property type="gene ID" value="GQ55_5G493700"/>
</dbReference>
<accession>A0A2T7DRN9</accession>
<keyword evidence="3" id="KW-1185">Reference proteome</keyword>
<evidence type="ECO:0000313" key="2">
    <source>
        <dbReference type="EMBL" id="PUZ58247.1"/>
    </source>
</evidence>
<dbReference type="OrthoDB" id="6125419at2759"/>
<evidence type="ECO:0000259" key="1">
    <source>
        <dbReference type="Pfam" id="PF12530"/>
    </source>
</evidence>
<dbReference type="GO" id="GO:0060147">
    <property type="term" value="P:regulation of post-transcriptional gene silencing"/>
    <property type="evidence" value="ECO:0007669"/>
    <property type="project" value="InterPro"/>
</dbReference>
<dbReference type="EMBL" id="CM009753">
    <property type="protein sequence ID" value="PUZ58247.1"/>
    <property type="molecule type" value="Genomic_DNA"/>
</dbReference>
<dbReference type="InterPro" id="IPR045163">
    <property type="entry name" value="Focadhesin/RST1"/>
</dbReference>
<dbReference type="PANTHER" id="PTHR16212">
    <property type="entry name" value="FOCADHESIN FAMILY MEMBER"/>
    <property type="match status" value="1"/>
</dbReference>
<gene>
    <name evidence="2" type="ORF">GQ55_5G493700</name>
</gene>
<dbReference type="STRING" id="1504633.A0A2T7DRN9"/>
<dbReference type="InterPro" id="IPR022542">
    <property type="entry name" value="FOCAD/RST1_DUF3730"/>
</dbReference>
<reference evidence="2 3" key="1">
    <citation type="submission" date="2018-04" db="EMBL/GenBank/DDBJ databases">
        <title>WGS assembly of Panicum hallii var. hallii HAL2.</title>
        <authorList>
            <person name="Lovell J."/>
            <person name="Jenkins J."/>
            <person name="Lowry D."/>
            <person name="Mamidi S."/>
            <person name="Sreedasyam A."/>
            <person name="Weng X."/>
            <person name="Barry K."/>
            <person name="Bonette J."/>
            <person name="Campitelli B."/>
            <person name="Daum C."/>
            <person name="Gordon S."/>
            <person name="Gould B."/>
            <person name="Lipzen A."/>
            <person name="MacQueen A."/>
            <person name="Palacio-Mejia J."/>
            <person name="Plott C."/>
            <person name="Shakirov E."/>
            <person name="Shu S."/>
            <person name="Yoshinaga Y."/>
            <person name="Zane M."/>
            <person name="Rokhsar D."/>
            <person name="Grimwood J."/>
            <person name="Schmutz J."/>
            <person name="Juenger T."/>
        </authorList>
    </citation>
    <scope>NUCLEOTIDE SEQUENCE [LARGE SCALE GENOMIC DNA]</scope>
    <source>
        <strain evidence="3">cv. HAL2</strain>
        <strain evidence="2">HAL2</strain>
    </source>
</reference>
<evidence type="ECO:0000313" key="3">
    <source>
        <dbReference type="Proteomes" id="UP000244336"/>
    </source>
</evidence>
<dbReference type="SUPFAM" id="SSF48371">
    <property type="entry name" value="ARM repeat"/>
    <property type="match status" value="2"/>
</dbReference>
<feature type="domain" description="DUF3730" evidence="1">
    <location>
        <begin position="597"/>
        <end position="818"/>
    </location>
</feature>
<feature type="domain" description="DUF3730" evidence="1">
    <location>
        <begin position="153"/>
        <end position="423"/>
    </location>
</feature>
<dbReference type="InterPro" id="IPR016024">
    <property type="entry name" value="ARM-type_fold"/>
</dbReference>
<dbReference type="Gramene" id="PUZ58247">
    <property type="protein sequence ID" value="PUZ58247"/>
    <property type="gene ID" value="GQ55_5G493700"/>
</dbReference>
<dbReference type="EMBL" id="CM009753">
    <property type="protein sequence ID" value="PUZ58245.1"/>
    <property type="molecule type" value="Genomic_DNA"/>
</dbReference>
<name>A0A2T7DRN9_9POAL</name>
<dbReference type="Pfam" id="PF12530">
    <property type="entry name" value="DUF3730"/>
    <property type="match status" value="2"/>
</dbReference>
<proteinExistence type="predicted"/>
<dbReference type="PANTHER" id="PTHR16212:SF4">
    <property type="entry name" value="FOCADHESIN"/>
    <property type="match status" value="1"/>
</dbReference>
<sequence>MGRMELGPCTEIGPEVQWASRHGLPDRPATQQIPTPKLLLLPPLKKKKKLLLLPFSGRSRLRLSGHRTTMASSAALSRLADRTRVPDPTLQRHAVAAFFRHLLSLPAPLPEAAHDAASALLASPHHAVAAHAAASVARLAASRPDLLPPGRALPLLLAPLAASPSPRLASCLVKVVSALAACALRSGSRFPPHDHPFIQALASGADGARAELARQAARMVAEGLDGIVGFLRPFVMFSVVRKGDAAFARDLIGALAAAAAAAGKAGVAIPVLKLLEESMLHWGRGDDQERWLWLSSAECLVGAHVVLLRKLVHAQMPTYDAQASSAMLMEALLSQCLFHKKFMGITSTLLGLSKHLFSVEKDLGLCYLPEISGVLSSLSHSLSGLEFEHEQLVGLKLLAFLIEWKYENVLERKEQKHCLSEELLCVMAVINLAISPSKSVKAVVYHILSRFSSLVLDMPASHSSEQQDTSTDYRISKPALILPKLLHHIWSQPSSAGFIFMKHTATKVSPESGRNYLEARYWTDQVNDYLTVLRSEKLTLDGLSSKKTSSVPISSLISSVACVLVMHPKLGTSAAESLAVLGASDPRLGMPLFVVILFYIKILCNNNNFSTEILLSLIESLPSLAIHGFVLPLALQWISPMLKRDTNPVLYAIAVRLLCKVWIVTDWAFPNLQAILDPENISNFISDREISMSIASSIRDVCKHNPDRGVDIILSVSFCIESRDSVVQALGLEGLSYLCEADVVDFYTAWKVISKELLDYSIEPAVAHSLCVLLRCGAMDAEAYSGISNNLIGILWSIGTSKKNDSESLWVKARETAFLSLSHYKVSLIQDAIPDFSKRNYVFFTNEDNLAVLNAMENLQDEIVKFEHINRRRVTTDKRVAVHKFEKLLDVFPQAVFKGKSTHHQLPGAALLTLNFTPKDILNEGKSKGLPRVHASFEQAFTEIAESLYISRNIEVALLAFHSWKSFVSNWMQAVVALLDIKESSKLNKALKAAKDIFKILCDHVPVSTPRVAVNIALVIGALCSIVPPTAHLVISSASDFLLTWLFQYEHEHQQWSAALSLGLIFNCFHPTDKKSRFQVINGLLEVISKTESCLAKGACGLALGYACQGLLTRAHNASDSEVEATTELNERASIEDILHALVSSLIQLCPSSCYSLKKLNIYGIDSMEGMEENSDSFNDDPWAIAGLVLGLGNSVVALYRLGAYGTVIEIKDILMSWIPNVNSSCELFDEMNSVSLCIGSCLALPSVVAFCQRVDLLNEDLDALFNCYTSLASELLNLNKSGIIFQNLLMAICIGAGSLLSFILDDGVHAVEPSAVKKLLDTLRHIYTHPFPPLVHLGGMFGVVNACGAGAGDLTGMCSKLMTSQIKHEESSLVRGPLLASPVGETLSTPMVQEIYLLAKDAEDKHIQGSAAWAISFLRSRWLSKNLILYNENGSNRSSGDPSQASSFSEQSLVWNLSRWLNDLKLEKPFDMVPVSTVGTVLKCLSKAPRLPTTDWGVIVRRCMKVETQIPYKPTNQQDLKLLREACLHFTLAHATHISPLLQFLDDLTDILRFQRLEINVQSVLLQHLSHLIKLFSDSRLDKLYEDFTEYLYSSTSSYLNYSCEQKSMIRMSFWEGICKCLVEVVSEESGGFSFTKKCIECLLPLLTLQNDGQPEYMDEWSAAIMCLTNAQKSWLGDMLQVRNAALVTEEEHIDVAKKIIIRARLCATGCGSVNDLGNIKMMMLCTKADGVWWSVLVEIAAAINSVENSIKRQWLLDALEIGCVTAHPSTVLRFVGLLCDSCCIYMPLLVVNSRNVLSDLPVTLPSFLSSSIWDDFRDIVADKLWLLTTHIYTWAEQLAHGNDLTGYAHIHRSEAEMANFLANILRSTCIAAEDYLTVDKQLKLANLESL</sequence>
<protein>
    <recommendedName>
        <fullName evidence="1">DUF3730 domain-containing protein</fullName>
    </recommendedName>
</protein>
<dbReference type="Proteomes" id="UP000244336">
    <property type="component" value="Chromosome 5"/>
</dbReference>